<dbReference type="PANTHER" id="PTHR12128:SF66">
    <property type="entry name" value="4-HYDROXY-2-OXOGLUTARATE ALDOLASE, MITOCHONDRIAL"/>
    <property type="match status" value="1"/>
</dbReference>
<comment type="similarity">
    <text evidence="1 3">Belongs to the DapA family.</text>
</comment>
<dbReference type="Gene3D" id="3.20.20.70">
    <property type="entry name" value="Aldolase class I"/>
    <property type="match status" value="1"/>
</dbReference>
<dbReference type="SMART" id="SM01130">
    <property type="entry name" value="DHDPS"/>
    <property type="match status" value="1"/>
</dbReference>
<proteinExistence type="inferred from homology"/>
<dbReference type="Pfam" id="PF00701">
    <property type="entry name" value="DHDPS"/>
    <property type="match status" value="1"/>
</dbReference>
<protein>
    <submittedName>
        <fullName evidence="5">Aldolase</fullName>
    </submittedName>
</protein>
<keyword evidence="2 3" id="KW-0456">Lyase</keyword>
<dbReference type="InterPro" id="IPR013785">
    <property type="entry name" value="Aldolase_TIM"/>
</dbReference>
<evidence type="ECO:0000256" key="3">
    <source>
        <dbReference type="PIRNR" id="PIRNR001365"/>
    </source>
</evidence>
<dbReference type="Proteomes" id="UP000273159">
    <property type="component" value="Unassembled WGS sequence"/>
</dbReference>
<comment type="caution">
    <text evidence="5">The sequence shown here is derived from an EMBL/GenBank/DDBJ whole genome shotgun (WGS) entry which is preliminary data.</text>
</comment>
<dbReference type="AlphaFoldDB" id="A0A3B0FD14"/>
<dbReference type="GO" id="GO:0008840">
    <property type="term" value="F:4-hydroxy-tetrahydrodipicolinate synthase activity"/>
    <property type="evidence" value="ECO:0007669"/>
    <property type="project" value="TreeGrafter"/>
</dbReference>
<evidence type="ECO:0000256" key="1">
    <source>
        <dbReference type="ARBA" id="ARBA00007592"/>
    </source>
</evidence>
<dbReference type="PRINTS" id="PR00146">
    <property type="entry name" value="DHPICSNTHASE"/>
</dbReference>
<gene>
    <name evidence="5" type="ORF">D7Z96_20545</name>
</gene>
<name>A0A3B0FD14_PSEPS</name>
<dbReference type="RefSeq" id="WP_013602982.1">
    <property type="nucleotide sequence ID" value="NZ_RBNH01000040.1"/>
</dbReference>
<evidence type="ECO:0000313" key="6">
    <source>
        <dbReference type="Proteomes" id="UP000273159"/>
    </source>
</evidence>
<sequence>MTARGITAADITGIVGIVPTPSRQGSDSAQAVDTINLDETVRMVDLIVDSGVDVLLTNGTFGEVATLTYDELLAFNDAVISTVAHRIPVFCGASTLNTRDTISRGKKLMSLGADGLFAGRPMWLPLDDEQVVAYYSALVEAMPDAAFVVYDNTGVFKGKISSEAYGQLAKLPQIVAAKHLGVLPGNDAYKNDLEAVHGSFPLLPTADNWLTSLNAFPGEVPAAWSGDVACGPEPVLALRDAIAAGAWDDAQVAHDGIVWATDPLFPDGDITKFMPYSIQIDRAEFESAGYITPGPARHPYGTAPSAYLEGGREVGRRWAELRARYAKEPKHVGAGYATSVVDFSDSV</sequence>
<accession>A0A3B0FD14</accession>
<evidence type="ECO:0000256" key="2">
    <source>
        <dbReference type="ARBA" id="ARBA00023239"/>
    </source>
</evidence>
<feature type="active site" description="Schiff-base intermediate with substrate" evidence="4">
    <location>
        <position position="178"/>
    </location>
</feature>
<dbReference type="InterPro" id="IPR002220">
    <property type="entry name" value="DapA-like"/>
</dbReference>
<dbReference type="EMBL" id="RBNH01000040">
    <property type="protein sequence ID" value="RKO19411.1"/>
    <property type="molecule type" value="Genomic_DNA"/>
</dbReference>
<reference evidence="5 6" key="1">
    <citation type="submission" date="2018-10" db="EMBL/GenBank/DDBJ databases">
        <title>Genome-guide identification and characterization of bacteria that degrade polycyclic aromatic hydrocarbons and resist hexavalent chromium simultaneously.</title>
        <authorList>
            <person name="Feng H."/>
        </authorList>
    </citation>
    <scope>NUCLEOTIDE SEQUENCE [LARGE SCALE GENOMIC DNA]</scope>
    <source>
        <strain evidence="5 6">J015</strain>
    </source>
</reference>
<reference evidence="6" key="2">
    <citation type="submission" date="2018-10" db="EMBL/GenBank/DDBJ databases">
        <authorList>
            <person name="Wang Y."/>
            <person name="Wang J."/>
            <person name="Yang X."/>
            <person name="Wang Z."/>
            <person name="Huang Y."/>
        </authorList>
    </citation>
    <scope>NUCLEOTIDE SEQUENCE [LARGE SCALE GENOMIC DNA]</scope>
    <source>
        <strain evidence="6">J015</strain>
    </source>
</reference>
<dbReference type="PIRSF" id="PIRSF001365">
    <property type="entry name" value="DHDPS"/>
    <property type="match status" value="1"/>
</dbReference>
<dbReference type="SUPFAM" id="SSF51569">
    <property type="entry name" value="Aldolase"/>
    <property type="match status" value="1"/>
</dbReference>
<dbReference type="PANTHER" id="PTHR12128">
    <property type="entry name" value="DIHYDRODIPICOLINATE SYNTHASE"/>
    <property type="match status" value="1"/>
</dbReference>
<organism evidence="5 6">
    <name type="scientific">Pseudarthrobacter phenanthrenivorans</name>
    <name type="common">Arthrobacter phenanthrenivorans</name>
    <dbReference type="NCBI Taxonomy" id="361575"/>
    <lineage>
        <taxon>Bacteria</taxon>
        <taxon>Bacillati</taxon>
        <taxon>Actinomycetota</taxon>
        <taxon>Actinomycetes</taxon>
        <taxon>Micrococcales</taxon>
        <taxon>Micrococcaceae</taxon>
        <taxon>Pseudarthrobacter</taxon>
    </lineage>
</organism>
<evidence type="ECO:0000256" key="4">
    <source>
        <dbReference type="PIRSR" id="PIRSR001365-1"/>
    </source>
</evidence>
<evidence type="ECO:0000313" key="5">
    <source>
        <dbReference type="EMBL" id="RKO19411.1"/>
    </source>
</evidence>
<feature type="active site" description="Proton donor/acceptor" evidence="4">
    <location>
        <position position="150"/>
    </location>
</feature>